<feature type="chain" id="PRO_5002153234" evidence="1">
    <location>
        <begin position="19"/>
        <end position="270"/>
    </location>
</feature>
<dbReference type="Proteomes" id="UP000031408">
    <property type="component" value="Unassembled WGS sequence"/>
</dbReference>
<accession>A0A0C1L994</accession>
<dbReference type="EMBL" id="JSVC01000002">
    <property type="protein sequence ID" value="KIC96076.1"/>
    <property type="molecule type" value="Genomic_DNA"/>
</dbReference>
<dbReference type="AlphaFoldDB" id="A0A0C1L994"/>
<dbReference type="OrthoDB" id="1143207at2"/>
<gene>
    <name evidence="2" type="ORF">OI18_02575</name>
</gene>
<dbReference type="STRING" id="1349421.OI18_02575"/>
<comment type="caution">
    <text evidence="2">The sequence shown here is derived from an EMBL/GenBank/DDBJ whole genome shotgun (WGS) entry which is preliminary data.</text>
</comment>
<name>A0A0C1L994_9BACT</name>
<evidence type="ECO:0000313" key="2">
    <source>
        <dbReference type="EMBL" id="KIC96076.1"/>
    </source>
</evidence>
<dbReference type="RefSeq" id="WP_039136871.1">
    <property type="nucleotide sequence ID" value="NZ_JSVC01000002.1"/>
</dbReference>
<evidence type="ECO:0000256" key="1">
    <source>
        <dbReference type="SAM" id="SignalP"/>
    </source>
</evidence>
<keyword evidence="1" id="KW-0732">Signal</keyword>
<sequence>MKTAVLLVMLLFTGFAYAQQDRFALKGKFGQDISDFAVDNLGNIFLVNTNGQLKKLSPAGDSVAVYNEIRKFGKLSSIDVSNPLKVLLFYKDFGTIVVLDRFLNRRNTIDARRNNILQAKAIGQSYDNGVWIYDELEGKLKRMDDNGNVISETADFRVLFDSPPSPIIITDADRLVYLYDPEKGLFVLDYFGTVRNKVALLGWTDVQVSGNRVLGRKGNSLASYVPGTLDIREEPLPSMLEGVTKVQVSRDLFYILKGNVLYVYTIKTNQ</sequence>
<protein>
    <submittedName>
        <fullName evidence="2">Uncharacterized protein</fullName>
    </submittedName>
</protein>
<keyword evidence="3" id="KW-1185">Reference proteome</keyword>
<reference evidence="2 3" key="1">
    <citation type="submission" date="2014-11" db="EMBL/GenBank/DDBJ databases">
        <title>Genome sequence of Flavihumibacter solisilvae 3-3.</title>
        <authorList>
            <person name="Zhou G."/>
            <person name="Li M."/>
            <person name="Wang G."/>
        </authorList>
    </citation>
    <scope>NUCLEOTIDE SEQUENCE [LARGE SCALE GENOMIC DNA]</scope>
    <source>
        <strain evidence="2 3">3-3</strain>
    </source>
</reference>
<dbReference type="SUPFAM" id="SSF101898">
    <property type="entry name" value="NHL repeat"/>
    <property type="match status" value="1"/>
</dbReference>
<feature type="signal peptide" evidence="1">
    <location>
        <begin position="1"/>
        <end position="18"/>
    </location>
</feature>
<organism evidence="2 3">
    <name type="scientific">Flavihumibacter solisilvae</name>
    <dbReference type="NCBI Taxonomy" id="1349421"/>
    <lineage>
        <taxon>Bacteria</taxon>
        <taxon>Pseudomonadati</taxon>
        <taxon>Bacteroidota</taxon>
        <taxon>Chitinophagia</taxon>
        <taxon>Chitinophagales</taxon>
        <taxon>Chitinophagaceae</taxon>
        <taxon>Flavihumibacter</taxon>
    </lineage>
</organism>
<proteinExistence type="predicted"/>
<evidence type="ECO:0000313" key="3">
    <source>
        <dbReference type="Proteomes" id="UP000031408"/>
    </source>
</evidence>